<dbReference type="GO" id="GO:0003735">
    <property type="term" value="F:structural constituent of ribosome"/>
    <property type="evidence" value="ECO:0007669"/>
    <property type="project" value="InterPro"/>
</dbReference>
<gene>
    <name evidence="2" type="ORF">OGATHE_003744</name>
</gene>
<protein>
    <recommendedName>
        <fullName evidence="4">37S ribosomal protein mrp10, mitochondrial</fullName>
    </recommendedName>
</protein>
<dbReference type="GO" id="GO:0005763">
    <property type="term" value="C:mitochondrial small ribosomal subunit"/>
    <property type="evidence" value="ECO:0007669"/>
    <property type="project" value="TreeGrafter"/>
</dbReference>
<organism evidence="2 3">
    <name type="scientific">Ogataea polymorpha</name>
    <dbReference type="NCBI Taxonomy" id="460523"/>
    <lineage>
        <taxon>Eukaryota</taxon>
        <taxon>Fungi</taxon>
        <taxon>Dikarya</taxon>
        <taxon>Ascomycota</taxon>
        <taxon>Saccharomycotina</taxon>
        <taxon>Pichiomycetes</taxon>
        <taxon>Pichiales</taxon>
        <taxon>Pichiaceae</taxon>
        <taxon>Ogataea</taxon>
    </lineage>
</organism>
<dbReference type="PROSITE" id="PS51808">
    <property type="entry name" value="CHCH"/>
    <property type="match status" value="1"/>
</dbReference>
<evidence type="ECO:0000313" key="3">
    <source>
        <dbReference type="Proteomes" id="UP000788993"/>
    </source>
</evidence>
<proteinExistence type="predicted"/>
<reference evidence="2" key="1">
    <citation type="journal article" date="2021" name="Open Biol.">
        <title>Shared evolutionary footprints suggest mitochondrial oxidative damage underlies multiple complex I losses in fungi.</title>
        <authorList>
            <person name="Schikora-Tamarit M.A."/>
            <person name="Marcet-Houben M."/>
            <person name="Nosek J."/>
            <person name="Gabaldon T."/>
        </authorList>
    </citation>
    <scope>NUCLEOTIDE SEQUENCE</scope>
    <source>
        <strain evidence="2">NCAIM Y.01608</strain>
    </source>
</reference>
<dbReference type="EMBL" id="JAEUBD010001178">
    <property type="protein sequence ID" value="KAH3664929.1"/>
    <property type="molecule type" value="Genomic_DNA"/>
</dbReference>
<sequence>MRPKHKPAIPPLPRLKVRSSGKKGVGAGKCAVVMSQMLNCWAANGEGAAACKELEQQLRECMYSKKTVTSKSSPMINFHASRLLPKIHRKADD</sequence>
<dbReference type="AlphaFoldDB" id="A0A9P8P4K7"/>
<evidence type="ECO:0008006" key="4">
    <source>
        <dbReference type="Google" id="ProtNLM"/>
    </source>
</evidence>
<evidence type="ECO:0000256" key="1">
    <source>
        <dbReference type="SAM" id="MobiDB-lite"/>
    </source>
</evidence>
<dbReference type="OrthoDB" id="2210at2759"/>
<evidence type="ECO:0000313" key="2">
    <source>
        <dbReference type="EMBL" id="KAH3664929.1"/>
    </source>
</evidence>
<reference evidence="2" key="2">
    <citation type="submission" date="2021-01" db="EMBL/GenBank/DDBJ databases">
        <authorList>
            <person name="Schikora-Tamarit M.A."/>
        </authorList>
    </citation>
    <scope>NUCLEOTIDE SEQUENCE</scope>
    <source>
        <strain evidence="2">NCAIM Y.01608</strain>
    </source>
</reference>
<dbReference type="InterPro" id="IPR017264">
    <property type="entry name" value="Ribosomal_mS37_fun"/>
</dbReference>
<dbReference type="PANTHER" id="PTHR28066:SF1">
    <property type="entry name" value="SMALL RIBOSOMAL SUBUNIT PROTEIN MS37"/>
    <property type="match status" value="1"/>
</dbReference>
<feature type="region of interest" description="Disordered" evidence="1">
    <location>
        <begin position="1"/>
        <end position="24"/>
    </location>
</feature>
<name>A0A9P8P4K7_9ASCO</name>
<dbReference type="Proteomes" id="UP000788993">
    <property type="component" value="Unassembled WGS sequence"/>
</dbReference>
<keyword evidence="3" id="KW-1185">Reference proteome</keyword>
<dbReference type="PANTHER" id="PTHR28066">
    <property type="entry name" value="37S RIBOSOMAL PROTEIN MRP10, MITOCHONDRIAL"/>
    <property type="match status" value="1"/>
</dbReference>
<accession>A0A9P8P4K7</accession>
<comment type="caution">
    <text evidence="2">The sequence shown here is derived from an EMBL/GenBank/DDBJ whole genome shotgun (WGS) entry which is preliminary data.</text>
</comment>
<dbReference type="GO" id="GO:0032543">
    <property type="term" value="P:mitochondrial translation"/>
    <property type="evidence" value="ECO:0007669"/>
    <property type="project" value="InterPro"/>
</dbReference>